<dbReference type="Pfam" id="PF00501">
    <property type="entry name" value="AMP-binding"/>
    <property type="match status" value="1"/>
</dbReference>
<dbReference type="EMBL" id="KV417298">
    <property type="protein sequence ID" value="KZO93865.1"/>
    <property type="molecule type" value="Genomic_DNA"/>
</dbReference>
<accession>A0A167JSR5</accession>
<feature type="region of interest" description="Disordered" evidence="3">
    <location>
        <begin position="1061"/>
        <end position="1080"/>
    </location>
</feature>
<feature type="region of interest" description="Disordered" evidence="3">
    <location>
        <begin position="1"/>
        <end position="26"/>
    </location>
</feature>
<gene>
    <name evidence="6" type="ORF">CALVIDRAFT_235422</name>
</gene>
<dbReference type="SUPFAM" id="SSF56801">
    <property type="entry name" value="Acetyl-CoA synthetase-like"/>
    <property type="match status" value="1"/>
</dbReference>
<dbReference type="Gene3D" id="3.40.50.12780">
    <property type="entry name" value="N-terminal domain of ligase-like"/>
    <property type="match status" value="1"/>
</dbReference>
<keyword evidence="1" id="KW-0596">Phosphopantetheine</keyword>
<dbReference type="OrthoDB" id="429813at2759"/>
<evidence type="ECO:0000259" key="5">
    <source>
        <dbReference type="Pfam" id="PF07993"/>
    </source>
</evidence>
<dbReference type="InterPro" id="IPR042099">
    <property type="entry name" value="ANL_N_sf"/>
</dbReference>
<evidence type="ECO:0000313" key="7">
    <source>
        <dbReference type="Proteomes" id="UP000076738"/>
    </source>
</evidence>
<evidence type="ECO:0000256" key="1">
    <source>
        <dbReference type="ARBA" id="ARBA00022450"/>
    </source>
</evidence>
<dbReference type="SUPFAM" id="SSF51735">
    <property type="entry name" value="NAD(P)-binding Rossmann-fold domains"/>
    <property type="match status" value="1"/>
</dbReference>
<evidence type="ECO:0000313" key="6">
    <source>
        <dbReference type="EMBL" id="KZO93865.1"/>
    </source>
</evidence>
<dbReference type="Pfam" id="PF23562">
    <property type="entry name" value="AMP-binding_C_3"/>
    <property type="match status" value="1"/>
</dbReference>
<organism evidence="6 7">
    <name type="scientific">Calocera viscosa (strain TUFC12733)</name>
    <dbReference type="NCBI Taxonomy" id="1330018"/>
    <lineage>
        <taxon>Eukaryota</taxon>
        <taxon>Fungi</taxon>
        <taxon>Dikarya</taxon>
        <taxon>Basidiomycota</taxon>
        <taxon>Agaricomycotina</taxon>
        <taxon>Dacrymycetes</taxon>
        <taxon>Dacrymycetales</taxon>
        <taxon>Dacrymycetaceae</taxon>
        <taxon>Calocera</taxon>
    </lineage>
</organism>
<dbReference type="Proteomes" id="UP000076738">
    <property type="component" value="Unassembled WGS sequence"/>
</dbReference>
<dbReference type="STRING" id="1330018.A0A167JSR5"/>
<evidence type="ECO:0000256" key="2">
    <source>
        <dbReference type="ARBA" id="ARBA00022553"/>
    </source>
</evidence>
<dbReference type="Gene3D" id="3.40.50.720">
    <property type="entry name" value="NAD(P)-binding Rossmann-like Domain"/>
    <property type="match status" value="1"/>
</dbReference>
<proteinExistence type="predicted"/>
<dbReference type="PANTHER" id="PTHR43439:SF2">
    <property type="entry name" value="ENZYME, PUTATIVE (JCVI)-RELATED"/>
    <property type="match status" value="1"/>
</dbReference>
<dbReference type="InterPro" id="IPR036291">
    <property type="entry name" value="NAD(P)-bd_dom_sf"/>
</dbReference>
<evidence type="ECO:0000256" key="3">
    <source>
        <dbReference type="SAM" id="MobiDB-lite"/>
    </source>
</evidence>
<dbReference type="PANTHER" id="PTHR43439">
    <property type="entry name" value="PHENYLACETATE-COENZYME A LIGASE"/>
    <property type="match status" value="1"/>
</dbReference>
<feature type="domain" description="Thioester reductase (TE)" evidence="5">
    <location>
        <begin position="736"/>
        <end position="975"/>
    </location>
</feature>
<keyword evidence="7" id="KW-1185">Reference proteome</keyword>
<sequence length="1115" mass="121953">MGDKLSQHPPGYARTQAAHHPTWTPPPLDGSLTFPEILQWHGEHSPSHPFAIIAPEHEGEDEVVITWQELSRAIFRLAATLRQEVGNELIDGKPPVIAIQAYPETLTYVTWLCAITAAGYTAFPLSPRNSPPAIQHLVKTTNCRYLIGSIPKQGEPGTALQQMAGLLLRDLPGLKLIELPKYDTLYPRLAQWPPIPYNPATDSVPTFQPAPTSKDAPTLIIHSSGSTAFPKPIPLNDDAWNDWGKAQLYLDDDLCGKRGASMGLPMFHIVGLTITLANAAWAGTIAILFKPAPLPTFPSPQNILHAAQLGKVDFLYAVPSAYVEWAQDPTAVATLAKFKTVKYGGGPIPEEYGNRLVEAGVQLQVTYGMTEAGTVFLGDSASWLGGRDWMYAKFMPNIKVKLIDEGENLFRAVIMETATHKGVAVSNYEAEVRAFDTNDLLEEHPTHKGYWKVVGRADDQIMMSNGEKTNPGPLESIINSSHHVQSASMFGRARTQVGVLIEPRQPINIKDDAEVARFRNLIWPEIEKANAFAPQHSRIFKEFILVADPVNKPVPRTPKGTVSRNALLKLYAEEIDGIYAAAEHPTRADWAVPPGAWDATALHEFVLRVVNGVMRSEKENGHSVDETRDLFEQGCDSLQATYIRAVIANALREAPIPQGKNKAALSSVPQNMVVLHPTVEQLVSFVLSVIEGQSVEVANNQDTIVQQMLKMANDYSQNLPHSFIGPKSDKGEVVLLTGSTGTLGSYILQQLLDDPRVTHIYALNRAIAGEDLRSRQIESLVDRAVNAQVLDTPKLSLIEGDTTKPDLGLKEELLNEIRSSLTAVIHNAWRLDFNLGLSSFESHVKGTRNLVDLALSATGSAPAKFIFTSTIATLSNWREARAVPEEVIPDPTVALGNGYGESKWVTERVLVAAAEQRGLTTTIWRIGQLSGSSVNGAWNTTDWVPIIAKSSATLGVLPGSSHGFIDWLPTDDAACAIVDSLHAPLEPDAKFRYLNLVHPNPTSWDAILEAMSKELSVPLIPFQDWVARVEKESAAGGPSAAERIPAIKLQDFFRSLVSGGSPELGGSASTTSTGQTQFETTKAVQVSQTLRTLPRLNDDDVGRWLQYWRKHGLFD</sequence>
<protein>
    <submittedName>
        <fullName evidence="6">Acetyl-CoA synthetase-like protein</fullName>
    </submittedName>
</protein>
<reference evidence="6 7" key="1">
    <citation type="journal article" date="2016" name="Mol. Biol. Evol.">
        <title>Comparative Genomics of Early-Diverging Mushroom-Forming Fungi Provides Insights into the Origins of Lignocellulose Decay Capabilities.</title>
        <authorList>
            <person name="Nagy L.G."/>
            <person name="Riley R."/>
            <person name="Tritt A."/>
            <person name="Adam C."/>
            <person name="Daum C."/>
            <person name="Floudas D."/>
            <person name="Sun H."/>
            <person name="Yadav J.S."/>
            <person name="Pangilinan J."/>
            <person name="Larsson K.H."/>
            <person name="Matsuura K."/>
            <person name="Barry K."/>
            <person name="Labutti K."/>
            <person name="Kuo R."/>
            <person name="Ohm R.A."/>
            <person name="Bhattacharya S.S."/>
            <person name="Shirouzu T."/>
            <person name="Yoshinaga Y."/>
            <person name="Martin F.M."/>
            <person name="Grigoriev I.V."/>
            <person name="Hibbett D.S."/>
        </authorList>
    </citation>
    <scope>NUCLEOTIDE SEQUENCE [LARGE SCALE GENOMIC DNA]</scope>
    <source>
        <strain evidence="6 7">TUFC12733</strain>
    </source>
</reference>
<dbReference type="AlphaFoldDB" id="A0A167JSR5"/>
<dbReference type="Pfam" id="PF07993">
    <property type="entry name" value="NAD_binding_4"/>
    <property type="match status" value="1"/>
</dbReference>
<feature type="domain" description="AMP-dependent synthetase/ligase" evidence="4">
    <location>
        <begin position="44"/>
        <end position="407"/>
    </location>
</feature>
<dbReference type="InterPro" id="IPR013120">
    <property type="entry name" value="FAR_NAD-bd"/>
</dbReference>
<keyword evidence="2" id="KW-0597">Phosphoprotein</keyword>
<dbReference type="InterPro" id="IPR000873">
    <property type="entry name" value="AMP-dep_synth/lig_dom"/>
</dbReference>
<dbReference type="InterPro" id="IPR051414">
    <property type="entry name" value="Adenylate-forming_Reductase"/>
</dbReference>
<feature type="compositionally biased region" description="Low complexity" evidence="3">
    <location>
        <begin position="1065"/>
        <end position="1080"/>
    </location>
</feature>
<name>A0A167JSR5_CALVF</name>
<evidence type="ECO:0000259" key="4">
    <source>
        <dbReference type="Pfam" id="PF00501"/>
    </source>
</evidence>